<evidence type="ECO:0000313" key="1">
    <source>
        <dbReference type="Proteomes" id="UP000025227"/>
    </source>
</evidence>
<protein>
    <submittedName>
        <fullName evidence="2">Reverse transcriptase domain-containing protein</fullName>
    </submittedName>
</protein>
<dbReference type="WBParaSite" id="HCON_00050500-00001">
    <property type="protein sequence ID" value="HCON_00050500-00001"/>
    <property type="gene ID" value="HCON_00050500"/>
</dbReference>
<dbReference type="PANTHER" id="PTHR19446">
    <property type="entry name" value="REVERSE TRANSCRIPTASES"/>
    <property type="match status" value="1"/>
</dbReference>
<sequence length="167" mass="18551">MLKTANGTRCCSIPGMEEILTTFYSALFKSDLPVASKERSAMEETLPFLSSEVRHAIETMPQGKVPRKDGISVELLQACGPPLHRALARRYTRYLTECTVPAASSTVLLFKKDDKKDLANYRPIALLPVLHEVFTRCILARIRRTLEEAQPVEQAGFRLGGAGEARC</sequence>
<proteinExistence type="predicted"/>
<dbReference type="OrthoDB" id="407509at2759"/>
<evidence type="ECO:0000313" key="2">
    <source>
        <dbReference type="WBParaSite" id="HCON_00050500-00001"/>
    </source>
</evidence>
<keyword evidence="1" id="KW-1185">Reference proteome</keyword>
<dbReference type="Proteomes" id="UP000025227">
    <property type="component" value="Unplaced"/>
</dbReference>
<accession>A0A7I4Y3I2</accession>
<dbReference type="AlphaFoldDB" id="A0A7I4Y3I2"/>
<reference evidence="2" key="1">
    <citation type="submission" date="2020-12" db="UniProtKB">
        <authorList>
            <consortium name="WormBaseParasite"/>
        </authorList>
    </citation>
    <scope>IDENTIFICATION</scope>
    <source>
        <strain evidence="2">MHco3</strain>
    </source>
</reference>
<organism evidence="1 2">
    <name type="scientific">Haemonchus contortus</name>
    <name type="common">Barber pole worm</name>
    <dbReference type="NCBI Taxonomy" id="6289"/>
    <lineage>
        <taxon>Eukaryota</taxon>
        <taxon>Metazoa</taxon>
        <taxon>Ecdysozoa</taxon>
        <taxon>Nematoda</taxon>
        <taxon>Chromadorea</taxon>
        <taxon>Rhabditida</taxon>
        <taxon>Rhabditina</taxon>
        <taxon>Rhabditomorpha</taxon>
        <taxon>Strongyloidea</taxon>
        <taxon>Trichostrongylidae</taxon>
        <taxon>Haemonchus</taxon>
    </lineage>
</organism>
<name>A0A7I4Y3I2_HAECO</name>